<evidence type="ECO:0000256" key="1">
    <source>
        <dbReference type="ARBA" id="ARBA00022679"/>
    </source>
</evidence>
<dbReference type="PANTHER" id="PTHR24348">
    <property type="entry name" value="SERINE/THREONINE-PROTEIN KINASE UNC-51-RELATED"/>
    <property type="match status" value="1"/>
</dbReference>
<evidence type="ECO:0000256" key="3">
    <source>
        <dbReference type="ARBA" id="ARBA00022777"/>
    </source>
</evidence>
<accession>A0A8J5G0G3</accession>
<name>A0A8J5G0G3_ZINOF</name>
<evidence type="ECO:0000259" key="5">
    <source>
        <dbReference type="Pfam" id="PF24497"/>
    </source>
</evidence>
<dbReference type="EMBL" id="JACMSC010000012">
    <property type="protein sequence ID" value="KAG6496207.1"/>
    <property type="molecule type" value="Genomic_DNA"/>
</dbReference>
<dbReference type="GO" id="GO:0005829">
    <property type="term" value="C:cytosol"/>
    <property type="evidence" value="ECO:0007669"/>
    <property type="project" value="TreeGrafter"/>
</dbReference>
<gene>
    <name evidence="6" type="ORF">ZIOFF_044055</name>
</gene>
<dbReference type="InterPro" id="IPR056281">
    <property type="entry name" value="MIT_ATG1a/b/c"/>
</dbReference>
<dbReference type="GO" id="GO:0016020">
    <property type="term" value="C:membrane"/>
    <property type="evidence" value="ECO:0007669"/>
    <property type="project" value="TreeGrafter"/>
</dbReference>
<dbReference type="PANTHER" id="PTHR24348:SF22">
    <property type="entry name" value="NON-SPECIFIC SERINE_THREONINE PROTEIN KINASE"/>
    <property type="match status" value="1"/>
</dbReference>
<dbReference type="GO" id="GO:0010506">
    <property type="term" value="P:regulation of autophagy"/>
    <property type="evidence" value="ECO:0007669"/>
    <property type="project" value="InterPro"/>
</dbReference>
<dbReference type="Proteomes" id="UP000734854">
    <property type="component" value="Unassembled WGS sequence"/>
</dbReference>
<dbReference type="InterPro" id="IPR045269">
    <property type="entry name" value="Atg1-like"/>
</dbReference>
<sequence length="287" mass="32617">MMPRLTCGVLAQFCSSWSFGSLPFDSDMHRQPFLNIMASHELHFPEDVSLHPDCTHICRRLLRRNPVERLSFEESFNHNFLATLRTIDTPSESKNPLDDGADDAGPSLLSDVSNSKIASMEKSFTCLNSIRVFDSLEFIEQDHFASMETCTPFLQPSLNENSTTIWKVIIQQCDPITTLTTEAHFLNQQCHQKDDISQNILEELDFTNPLQVFSWAERGFLIAYDRVEKLSSIVQHLDGEAEMPNAMEIIFQMVLTVGKNGVVEEPMGQFSKTVNNRQSLTFAKEMS</sequence>
<reference evidence="6 7" key="1">
    <citation type="submission" date="2020-08" db="EMBL/GenBank/DDBJ databases">
        <title>Plant Genome Project.</title>
        <authorList>
            <person name="Zhang R.-G."/>
        </authorList>
    </citation>
    <scope>NUCLEOTIDE SEQUENCE [LARGE SCALE GENOMIC DNA]</scope>
    <source>
        <tissue evidence="6">Rhizome</tissue>
    </source>
</reference>
<feature type="domain" description="ATG1a/b/c MIT" evidence="5">
    <location>
        <begin position="165"/>
        <end position="235"/>
    </location>
</feature>
<dbReference type="AlphaFoldDB" id="A0A8J5G0G3"/>
<keyword evidence="7" id="KW-1185">Reference proteome</keyword>
<dbReference type="InterPro" id="IPR011009">
    <property type="entry name" value="Kinase-like_dom_sf"/>
</dbReference>
<keyword evidence="3" id="KW-0418">Kinase</keyword>
<keyword evidence="1" id="KW-0808">Transferase</keyword>
<dbReference type="Pfam" id="PF24497">
    <property type="entry name" value="MIT_ATG1"/>
    <property type="match status" value="1"/>
</dbReference>
<dbReference type="GO" id="GO:0000407">
    <property type="term" value="C:phagophore assembly site"/>
    <property type="evidence" value="ECO:0007669"/>
    <property type="project" value="TreeGrafter"/>
</dbReference>
<evidence type="ECO:0000313" key="6">
    <source>
        <dbReference type="EMBL" id="KAG6496207.1"/>
    </source>
</evidence>
<evidence type="ECO:0000313" key="7">
    <source>
        <dbReference type="Proteomes" id="UP000734854"/>
    </source>
</evidence>
<dbReference type="GO" id="GO:0005524">
    <property type="term" value="F:ATP binding"/>
    <property type="evidence" value="ECO:0007669"/>
    <property type="project" value="UniProtKB-KW"/>
</dbReference>
<keyword evidence="2" id="KW-0547">Nucleotide-binding</keyword>
<dbReference type="GO" id="GO:0005776">
    <property type="term" value="C:autophagosome"/>
    <property type="evidence" value="ECO:0007669"/>
    <property type="project" value="TreeGrafter"/>
</dbReference>
<evidence type="ECO:0000256" key="2">
    <source>
        <dbReference type="ARBA" id="ARBA00022741"/>
    </source>
</evidence>
<dbReference type="Gene3D" id="1.10.510.10">
    <property type="entry name" value="Transferase(Phosphotransferase) domain 1"/>
    <property type="match status" value="1"/>
</dbReference>
<organism evidence="6 7">
    <name type="scientific">Zingiber officinale</name>
    <name type="common">Ginger</name>
    <name type="synonym">Amomum zingiber</name>
    <dbReference type="NCBI Taxonomy" id="94328"/>
    <lineage>
        <taxon>Eukaryota</taxon>
        <taxon>Viridiplantae</taxon>
        <taxon>Streptophyta</taxon>
        <taxon>Embryophyta</taxon>
        <taxon>Tracheophyta</taxon>
        <taxon>Spermatophyta</taxon>
        <taxon>Magnoliopsida</taxon>
        <taxon>Liliopsida</taxon>
        <taxon>Zingiberales</taxon>
        <taxon>Zingiberaceae</taxon>
        <taxon>Zingiber</taxon>
    </lineage>
</organism>
<protein>
    <recommendedName>
        <fullName evidence="5">ATG1a/b/c MIT domain-containing protein</fullName>
    </recommendedName>
</protein>
<keyword evidence="4" id="KW-0067">ATP-binding</keyword>
<dbReference type="SUPFAM" id="SSF56112">
    <property type="entry name" value="Protein kinase-like (PK-like)"/>
    <property type="match status" value="1"/>
</dbReference>
<proteinExistence type="predicted"/>
<dbReference type="GO" id="GO:0000045">
    <property type="term" value="P:autophagosome assembly"/>
    <property type="evidence" value="ECO:0007669"/>
    <property type="project" value="TreeGrafter"/>
</dbReference>
<evidence type="ECO:0000256" key="4">
    <source>
        <dbReference type="ARBA" id="ARBA00022840"/>
    </source>
</evidence>
<dbReference type="GO" id="GO:0004674">
    <property type="term" value="F:protein serine/threonine kinase activity"/>
    <property type="evidence" value="ECO:0007669"/>
    <property type="project" value="InterPro"/>
</dbReference>
<comment type="caution">
    <text evidence="6">The sequence shown here is derived from an EMBL/GenBank/DDBJ whole genome shotgun (WGS) entry which is preliminary data.</text>
</comment>